<dbReference type="SUPFAM" id="SSF103473">
    <property type="entry name" value="MFS general substrate transporter"/>
    <property type="match status" value="1"/>
</dbReference>
<evidence type="ECO:0000256" key="4">
    <source>
        <dbReference type="ARBA" id="ARBA00022989"/>
    </source>
</evidence>
<dbReference type="InterPro" id="IPR011701">
    <property type="entry name" value="MFS"/>
</dbReference>
<comment type="subcellular location">
    <subcellularLocation>
        <location evidence="1">Membrane</location>
        <topology evidence="1">Multi-pass membrane protein</topology>
    </subcellularLocation>
</comment>
<protein>
    <submittedName>
        <fullName evidence="8">Uncharacterized protein</fullName>
    </submittedName>
</protein>
<dbReference type="FunFam" id="1.20.1250.20:FF:000018">
    <property type="entry name" value="MFS transporter permease"/>
    <property type="match status" value="1"/>
</dbReference>
<organism evidence="8 9">
    <name type="scientific">Linnemannia hyalina</name>
    <dbReference type="NCBI Taxonomy" id="64524"/>
    <lineage>
        <taxon>Eukaryota</taxon>
        <taxon>Fungi</taxon>
        <taxon>Fungi incertae sedis</taxon>
        <taxon>Mucoromycota</taxon>
        <taxon>Mortierellomycotina</taxon>
        <taxon>Mortierellomycetes</taxon>
        <taxon>Mortierellales</taxon>
        <taxon>Mortierellaceae</taxon>
        <taxon>Linnemannia</taxon>
    </lineage>
</organism>
<dbReference type="EMBL" id="JAHRHY010000014">
    <property type="protein sequence ID" value="KAG9064148.1"/>
    <property type="molecule type" value="Genomic_DNA"/>
</dbReference>
<feature type="transmembrane region" description="Helical" evidence="7">
    <location>
        <begin position="377"/>
        <end position="398"/>
    </location>
</feature>
<dbReference type="Proteomes" id="UP000707451">
    <property type="component" value="Unassembled WGS sequence"/>
</dbReference>
<feature type="transmembrane region" description="Helical" evidence="7">
    <location>
        <begin position="135"/>
        <end position="154"/>
    </location>
</feature>
<feature type="transmembrane region" description="Helical" evidence="7">
    <location>
        <begin position="289"/>
        <end position="307"/>
    </location>
</feature>
<name>A0A9P8BQG0_9FUNG</name>
<evidence type="ECO:0000256" key="5">
    <source>
        <dbReference type="ARBA" id="ARBA00023136"/>
    </source>
</evidence>
<feature type="transmembrane region" description="Helical" evidence="7">
    <location>
        <begin position="345"/>
        <end position="365"/>
    </location>
</feature>
<dbReference type="Pfam" id="PF07690">
    <property type="entry name" value="MFS_1"/>
    <property type="match status" value="1"/>
</dbReference>
<dbReference type="Gene3D" id="1.20.1250.20">
    <property type="entry name" value="MFS general substrate transporter like domains"/>
    <property type="match status" value="2"/>
</dbReference>
<feature type="region of interest" description="Disordered" evidence="6">
    <location>
        <begin position="1"/>
        <end position="27"/>
    </location>
</feature>
<dbReference type="FunFam" id="1.20.1250.20:FF:000013">
    <property type="entry name" value="MFS general substrate transporter"/>
    <property type="match status" value="1"/>
</dbReference>
<keyword evidence="2" id="KW-0813">Transport</keyword>
<gene>
    <name evidence="8" type="ORF">KI688_003334</name>
</gene>
<dbReference type="GO" id="GO:0016020">
    <property type="term" value="C:membrane"/>
    <property type="evidence" value="ECO:0007669"/>
    <property type="project" value="UniProtKB-SubCell"/>
</dbReference>
<comment type="caution">
    <text evidence="8">The sequence shown here is derived from an EMBL/GenBank/DDBJ whole genome shotgun (WGS) entry which is preliminary data.</text>
</comment>
<evidence type="ECO:0000313" key="8">
    <source>
        <dbReference type="EMBL" id="KAG9064148.1"/>
    </source>
</evidence>
<feature type="transmembrane region" description="Helical" evidence="7">
    <location>
        <begin position="410"/>
        <end position="431"/>
    </location>
</feature>
<dbReference type="PANTHER" id="PTHR43791">
    <property type="entry name" value="PERMEASE-RELATED"/>
    <property type="match status" value="1"/>
</dbReference>
<feature type="transmembrane region" description="Helical" evidence="7">
    <location>
        <begin position="257"/>
        <end position="277"/>
    </location>
</feature>
<evidence type="ECO:0000313" key="9">
    <source>
        <dbReference type="Proteomes" id="UP000707451"/>
    </source>
</evidence>
<dbReference type="AlphaFoldDB" id="A0A9P8BQG0"/>
<keyword evidence="9" id="KW-1185">Reference proteome</keyword>
<reference evidence="8" key="1">
    <citation type="submission" date="2021-06" db="EMBL/GenBank/DDBJ databases">
        <title>Genome Sequence of Mortierella hyaline Strain SCG-10, a Cold-Adapted, Nitrate-Reducing Fungus Isolated from Soil in Minnesota, USA.</title>
        <authorList>
            <person name="Aldossari N."/>
        </authorList>
    </citation>
    <scope>NUCLEOTIDE SEQUENCE</scope>
    <source>
        <strain evidence="8">SCG-10</strain>
    </source>
</reference>
<evidence type="ECO:0000256" key="7">
    <source>
        <dbReference type="SAM" id="Phobius"/>
    </source>
</evidence>
<evidence type="ECO:0000256" key="6">
    <source>
        <dbReference type="SAM" id="MobiDB-lite"/>
    </source>
</evidence>
<keyword evidence="4 7" id="KW-1133">Transmembrane helix</keyword>
<proteinExistence type="predicted"/>
<dbReference type="InterPro" id="IPR036259">
    <property type="entry name" value="MFS_trans_sf"/>
</dbReference>
<dbReference type="OrthoDB" id="2985014at2759"/>
<feature type="transmembrane region" description="Helical" evidence="7">
    <location>
        <begin position="166"/>
        <end position="187"/>
    </location>
</feature>
<keyword evidence="5 7" id="KW-0472">Membrane</keyword>
<keyword evidence="3 7" id="KW-0812">Transmembrane</keyword>
<evidence type="ECO:0000256" key="1">
    <source>
        <dbReference type="ARBA" id="ARBA00004141"/>
    </source>
</evidence>
<feature type="compositionally biased region" description="Polar residues" evidence="6">
    <location>
        <begin position="10"/>
        <end position="26"/>
    </location>
</feature>
<evidence type="ECO:0000256" key="2">
    <source>
        <dbReference type="ARBA" id="ARBA00022448"/>
    </source>
</evidence>
<feature type="transmembrane region" description="Helical" evidence="7">
    <location>
        <begin position="193"/>
        <end position="215"/>
    </location>
</feature>
<dbReference type="PANTHER" id="PTHR43791:SF36">
    <property type="entry name" value="TRANSPORTER, PUTATIVE (AFU_ORTHOLOGUE AFUA_6G08340)-RELATED"/>
    <property type="match status" value="1"/>
</dbReference>
<dbReference type="GO" id="GO:0022857">
    <property type="term" value="F:transmembrane transporter activity"/>
    <property type="evidence" value="ECO:0007669"/>
    <property type="project" value="InterPro"/>
</dbReference>
<evidence type="ECO:0000256" key="3">
    <source>
        <dbReference type="ARBA" id="ARBA00022692"/>
    </source>
</evidence>
<feature type="transmembrane region" description="Helical" evidence="7">
    <location>
        <begin position="319"/>
        <end position="339"/>
    </location>
</feature>
<sequence>MLNEKDHITSSETCTQNGDNIKSIDNNDGDARYPVELKDSVGTFDPEALAFDPNSEEIKKVRWKIDKRLIPLLAAMYLCSFLDRANIGNAKVAGMETDLNLQPGEFNIALSIFYVGYVIGEVPSNMALKQFGPRLWIPAVMFLWGTVMIAMAAVKTAGALYTARFFLGLAESGYAPGPVYVISMWYARNEQAIRVGLFFSASTVAGAFGGLLAYGMKERDLTIKRLAVEAGPGDESHFSWVQFWAAFKDWKVHMHMLIAFLHGIPFASLGLFIPSIVQGFGYDHITTQIMTVPIYVVACFSVISFTYSSDRKKERGFHLAILSFMATIGYSLLVFTRHSPVGVRYASLMICASGTYGYVPVMLSWSGVNIGGHTKRGVAIALIISIGQVGSVIGGQLYRNDDAPLYVRGHSISAILMALATVSVSGFKFLLTRENRRRDRLTLEEYALESSGADLADKHPSFRFYT</sequence>
<accession>A0A9P8BQG0</accession>